<dbReference type="AlphaFoldDB" id="A0A401JF26"/>
<reference evidence="2 3" key="1">
    <citation type="journal article" date="2019" name="Front. Microbiol.">
        <title>Genomes of Neutrophilic Sulfur-Oxidizing Chemolithoautotrophs Representing 9 Proteobacterial Species From 8 Genera.</title>
        <authorList>
            <person name="Watanabe T."/>
            <person name="Kojima H."/>
            <person name="Umezawa K."/>
            <person name="Hori C."/>
            <person name="Takasuka T.E."/>
            <person name="Kato Y."/>
            <person name="Fukui M."/>
        </authorList>
    </citation>
    <scope>NUCLEOTIDE SEQUENCE [LARGE SCALE GENOMIC DNA]</scope>
    <source>
        <strain evidence="2 3">TTN</strain>
    </source>
</reference>
<keyword evidence="1" id="KW-0812">Transmembrane</keyword>
<dbReference type="Proteomes" id="UP000286806">
    <property type="component" value="Unassembled WGS sequence"/>
</dbReference>
<sequence>MQNDDQDKKISDAMARGIRQEKTRESIAVFQVIGAILLSLIIGGISDLPMLGAGLLLVLFALIWWRYNR</sequence>
<keyword evidence="3" id="KW-1185">Reference proteome</keyword>
<evidence type="ECO:0000313" key="2">
    <source>
        <dbReference type="EMBL" id="GBL46231.1"/>
    </source>
</evidence>
<feature type="transmembrane region" description="Helical" evidence="1">
    <location>
        <begin position="51"/>
        <end position="67"/>
    </location>
</feature>
<evidence type="ECO:0000313" key="3">
    <source>
        <dbReference type="Proteomes" id="UP000286806"/>
    </source>
</evidence>
<dbReference type="RefSeq" id="WP_124705019.1">
    <property type="nucleotide sequence ID" value="NZ_BGOW01000017.1"/>
</dbReference>
<feature type="transmembrane region" description="Helical" evidence="1">
    <location>
        <begin position="26"/>
        <end position="45"/>
    </location>
</feature>
<accession>A0A401JF26</accession>
<gene>
    <name evidence="2" type="ORF">SFMTTN_2044</name>
</gene>
<keyword evidence="1" id="KW-0472">Membrane</keyword>
<dbReference type="EMBL" id="BGOW01000017">
    <property type="protein sequence ID" value="GBL46231.1"/>
    <property type="molecule type" value="Genomic_DNA"/>
</dbReference>
<proteinExistence type="predicted"/>
<organism evidence="2 3">
    <name type="scientific">Sulfuriferula multivorans</name>
    <dbReference type="NCBI Taxonomy" id="1559896"/>
    <lineage>
        <taxon>Bacteria</taxon>
        <taxon>Pseudomonadati</taxon>
        <taxon>Pseudomonadota</taxon>
        <taxon>Betaproteobacteria</taxon>
        <taxon>Nitrosomonadales</taxon>
        <taxon>Sulfuricellaceae</taxon>
        <taxon>Sulfuriferula</taxon>
    </lineage>
</organism>
<evidence type="ECO:0000256" key="1">
    <source>
        <dbReference type="SAM" id="Phobius"/>
    </source>
</evidence>
<name>A0A401JF26_9PROT</name>
<protein>
    <submittedName>
        <fullName evidence="2">Uncharacterized protein</fullName>
    </submittedName>
</protein>
<comment type="caution">
    <text evidence="2">The sequence shown here is derived from an EMBL/GenBank/DDBJ whole genome shotgun (WGS) entry which is preliminary data.</text>
</comment>
<keyword evidence="1" id="KW-1133">Transmembrane helix</keyword>